<dbReference type="EMBL" id="JAGGLI010000011">
    <property type="protein sequence ID" value="MBP2027427.1"/>
    <property type="molecule type" value="Genomic_DNA"/>
</dbReference>
<name>A0ABS4KI32_9FIRM</name>
<keyword evidence="2" id="KW-1185">Reference proteome</keyword>
<comment type="caution">
    <text evidence="1">The sequence shown here is derived from an EMBL/GenBank/DDBJ whole genome shotgun (WGS) entry which is preliminary data.</text>
</comment>
<accession>A0ABS4KI32</accession>
<evidence type="ECO:0000313" key="1">
    <source>
        <dbReference type="EMBL" id="MBP2027427.1"/>
    </source>
</evidence>
<sequence>MQLQENIWYELRWQVKHRKFPNEGFIKTFENKEQAKEFLDYLRYREENENIMIFLNIQTHKREKIEDI</sequence>
<reference evidence="1 2" key="1">
    <citation type="submission" date="2021-03" db="EMBL/GenBank/DDBJ databases">
        <title>Genomic Encyclopedia of Type Strains, Phase IV (KMG-IV): sequencing the most valuable type-strain genomes for metagenomic binning, comparative biology and taxonomic classification.</title>
        <authorList>
            <person name="Goeker M."/>
        </authorList>
    </citation>
    <scope>NUCLEOTIDE SEQUENCE [LARGE SCALE GENOMIC DNA]</scope>
    <source>
        <strain evidence="1 2">DSM 27512</strain>
    </source>
</reference>
<dbReference type="RefSeq" id="WP_209660490.1">
    <property type="nucleotide sequence ID" value="NZ_JAGGLI010000011.1"/>
</dbReference>
<evidence type="ECO:0000313" key="2">
    <source>
        <dbReference type="Proteomes" id="UP001314903"/>
    </source>
</evidence>
<proteinExistence type="predicted"/>
<organism evidence="1 2">
    <name type="scientific">Acetoanaerobium pronyense</name>
    <dbReference type="NCBI Taxonomy" id="1482736"/>
    <lineage>
        <taxon>Bacteria</taxon>
        <taxon>Bacillati</taxon>
        <taxon>Bacillota</taxon>
        <taxon>Clostridia</taxon>
        <taxon>Peptostreptococcales</taxon>
        <taxon>Filifactoraceae</taxon>
        <taxon>Acetoanaerobium</taxon>
    </lineage>
</organism>
<protein>
    <submittedName>
        <fullName evidence="1">Uncharacterized protein</fullName>
    </submittedName>
</protein>
<dbReference type="Proteomes" id="UP001314903">
    <property type="component" value="Unassembled WGS sequence"/>
</dbReference>
<gene>
    <name evidence="1" type="ORF">J2Z35_001221</name>
</gene>